<evidence type="ECO:0000313" key="2">
    <source>
        <dbReference type="EMBL" id="CAJ1968382.1"/>
    </source>
</evidence>
<accession>A0AA86VM14</accession>
<reference evidence="2" key="1">
    <citation type="submission" date="2023-10" db="EMBL/GenBank/DDBJ databases">
        <authorList>
            <person name="Domelevo Entfellner J.-B."/>
        </authorList>
    </citation>
    <scope>NUCLEOTIDE SEQUENCE</scope>
</reference>
<name>A0AA86VM14_9FABA</name>
<proteinExistence type="predicted"/>
<gene>
    <name evidence="2" type="ORF">AYBTSS11_LOCUS21684</name>
</gene>
<dbReference type="Gramene" id="rna-AYBTSS11_LOCUS21684">
    <property type="protein sequence ID" value="CAJ1968382.1"/>
    <property type="gene ID" value="gene-AYBTSS11_LOCUS21684"/>
</dbReference>
<sequence>MLFLTLLNHTLPSGAKLLKDTTKVSELSGNEPKSRHACISSSRVRLAEINCVTRPSKSFGCSATDRPSFSFKFMSFRFMNIFYCAFFVSYILSSFFQRVWGFVSLDT</sequence>
<dbReference type="Proteomes" id="UP001189624">
    <property type="component" value="Chromosome 7"/>
</dbReference>
<keyword evidence="3" id="KW-1185">Reference proteome</keyword>
<evidence type="ECO:0000256" key="1">
    <source>
        <dbReference type="SAM" id="Phobius"/>
    </source>
</evidence>
<keyword evidence="1" id="KW-0472">Membrane</keyword>
<evidence type="ECO:0000313" key="3">
    <source>
        <dbReference type="Proteomes" id="UP001189624"/>
    </source>
</evidence>
<protein>
    <submittedName>
        <fullName evidence="2">Uncharacterized protein</fullName>
    </submittedName>
</protein>
<keyword evidence="1" id="KW-1133">Transmembrane helix</keyword>
<organism evidence="2 3">
    <name type="scientific">Sphenostylis stenocarpa</name>
    <dbReference type="NCBI Taxonomy" id="92480"/>
    <lineage>
        <taxon>Eukaryota</taxon>
        <taxon>Viridiplantae</taxon>
        <taxon>Streptophyta</taxon>
        <taxon>Embryophyta</taxon>
        <taxon>Tracheophyta</taxon>
        <taxon>Spermatophyta</taxon>
        <taxon>Magnoliopsida</taxon>
        <taxon>eudicotyledons</taxon>
        <taxon>Gunneridae</taxon>
        <taxon>Pentapetalae</taxon>
        <taxon>rosids</taxon>
        <taxon>fabids</taxon>
        <taxon>Fabales</taxon>
        <taxon>Fabaceae</taxon>
        <taxon>Papilionoideae</taxon>
        <taxon>50 kb inversion clade</taxon>
        <taxon>NPAAA clade</taxon>
        <taxon>indigoferoid/millettioid clade</taxon>
        <taxon>Phaseoleae</taxon>
        <taxon>Sphenostylis</taxon>
    </lineage>
</organism>
<dbReference type="AlphaFoldDB" id="A0AA86VM14"/>
<feature type="transmembrane region" description="Helical" evidence="1">
    <location>
        <begin position="81"/>
        <end position="100"/>
    </location>
</feature>
<dbReference type="EMBL" id="OY731404">
    <property type="protein sequence ID" value="CAJ1968382.1"/>
    <property type="molecule type" value="Genomic_DNA"/>
</dbReference>
<keyword evidence="1" id="KW-0812">Transmembrane</keyword>